<dbReference type="InterPro" id="IPR045851">
    <property type="entry name" value="AMP-bd_C_sf"/>
</dbReference>
<dbReference type="PROSITE" id="PS00455">
    <property type="entry name" value="AMP_BINDING"/>
    <property type="match status" value="1"/>
</dbReference>
<dbReference type="InterPro" id="IPR042099">
    <property type="entry name" value="ANL_N_sf"/>
</dbReference>
<dbReference type="AlphaFoldDB" id="A0A133KKD0"/>
<dbReference type="FunFam" id="3.30.300.30:FF:000008">
    <property type="entry name" value="2,3-dihydroxybenzoate-AMP ligase"/>
    <property type="match status" value="1"/>
</dbReference>
<dbReference type="InterPro" id="IPR020845">
    <property type="entry name" value="AMP-binding_CS"/>
</dbReference>
<evidence type="ECO:0000256" key="1">
    <source>
        <dbReference type="ARBA" id="ARBA00006432"/>
    </source>
</evidence>
<evidence type="ECO:0000259" key="3">
    <source>
        <dbReference type="Pfam" id="PF00501"/>
    </source>
</evidence>
<dbReference type="Pfam" id="PF00501">
    <property type="entry name" value="AMP-binding"/>
    <property type="match status" value="1"/>
</dbReference>
<dbReference type="Pfam" id="PF13193">
    <property type="entry name" value="AMP-binding_C"/>
    <property type="match status" value="1"/>
</dbReference>
<proteinExistence type="inferred from homology"/>
<sequence length="561" mass="61989">MVKNVTENGKPGRLFQHAHAVFRLFQAGMVLAFYRASKCWKGGTWLHVGWMIKNIAEDPDPLVSGKTAVQEEAGRAWTFKELHAISNAYANKLTQLGVRKGDRVGILLYNCLEYFGLYFAAAKIGAIAVRLNFRLSSPELVYCLNDSGTKILCFHAGMTGRIEPIQHEVPVEQLICLQDGASAVPGWAQPFSVLGEGEQEDPLVPSIHLNDPVMLMYTSGTTGRPKGAIWTHNTAFWFSAIQALKWGFSARETAMTTGPLYHVGAMEDIALPVLMRGGTVIITKSKNFEIRRVLFVMEKEKVACCFLFPFMIYDMLHLPDLAKYRLEALKTIYTGGDPLMPWALESIRAHFPHIGVVQVYGLTEGQPIAASLDPQDAAGKGSTVGKPMPLTAIQIADDAGNPLPAGEVGEILIKSPAVSEGYWKKPEATMETFADGWCKTGDLGFFDSEGFLTIAGRKKDMIRSGGENIYPAEIEDVLYRHEAVKEVTVIGIPDPKYMETVCAIIVKKDGARLTEKEVAEFCKRHLASYKKPRKVIFVKEIPRTPSGKVQKFKLREQFGAG</sequence>
<organism evidence="5 6">
    <name type="scientific">Heyndrickxia coagulans</name>
    <name type="common">Weizmannia coagulans</name>
    <dbReference type="NCBI Taxonomy" id="1398"/>
    <lineage>
        <taxon>Bacteria</taxon>
        <taxon>Bacillati</taxon>
        <taxon>Bacillota</taxon>
        <taxon>Bacilli</taxon>
        <taxon>Bacillales</taxon>
        <taxon>Bacillaceae</taxon>
        <taxon>Heyndrickxia</taxon>
    </lineage>
</organism>
<reference evidence="6" key="1">
    <citation type="submission" date="2016-01" db="EMBL/GenBank/DDBJ databases">
        <authorList>
            <person name="Mitreva M."/>
            <person name="Pepin K.H."/>
            <person name="Mihindukulasuriya K.A."/>
            <person name="Fulton R."/>
            <person name="Fronick C."/>
            <person name="O'Laughlin M."/>
            <person name="Miner T."/>
            <person name="Herter B."/>
            <person name="Rosa B.A."/>
            <person name="Cordes M."/>
            <person name="Tomlinson C."/>
            <person name="Wollam A."/>
            <person name="Palsikar V.B."/>
            <person name="Mardis E.R."/>
            <person name="Wilson R.K."/>
        </authorList>
    </citation>
    <scope>NUCLEOTIDE SEQUENCE [LARGE SCALE GENOMIC DNA]</scope>
    <source>
        <strain evidence="6">GED7749B</strain>
    </source>
</reference>
<dbReference type="InterPro" id="IPR000873">
    <property type="entry name" value="AMP-dep_synth/lig_dom"/>
</dbReference>
<dbReference type="InterPro" id="IPR025110">
    <property type="entry name" value="AMP-bd_C"/>
</dbReference>
<dbReference type="Proteomes" id="UP000070376">
    <property type="component" value="Unassembled WGS sequence"/>
</dbReference>
<protein>
    <submittedName>
        <fullName evidence="5">AMP-binding enzyme</fullName>
    </submittedName>
</protein>
<name>A0A133KKD0_HEYCO</name>
<dbReference type="Gene3D" id="3.40.50.12780">
    <property type="entry name" value="N-terminal domain of ligase-like"/>
    <property type="match status" value="1"/>
</dbReference>
<comment type="similarity">
    <text evidence="1">Belongs to the ATP-dependent AMP-binding enzyme family.</text>
</comment>
<dbReference type="GO" id="GO:0006631">
    <property type="term" value="P:fatty acid metabolic process"/>
    <property type="evidence" value="ECO:0007669"/>
    <property type="project" value="TreeGrafter"/>
</dbReference>
<keyword evidence="2" id="KW-0436">Ligase</keyword>
<evidence type="ECO:0000259" key="4">
    <source>
        <dbReference type="Pfam" id="PF13193"/>
    </source>
</evidence>
<feature type="domain" description="AMP-dependent synthetase/ligase" evidence="3">
    <location>
        <begin position="65"/>
        <end position="423"/>
    </location>
</feature>
<dbReference type="PATRIC" id="fig|1398.22.peg.2405"/>
<comment type="caution">
    <text evidence="5">The sequence shown here is derived from an EMBL/GenBank/DDBJ whole genome shotgun (WGS) entry which is preliminary data.</text>
</comment>
<evidence type="ECO:0000313" key="6">
    <source>
        <dbReference type="Proteomes" id="UP000070376"/>
    </source>
</evidence>
<dbReference type="GO" id="GO:0031956">
    <property type="term" value="F:medium-chain fatty acid-CoA ligase activity"/>
    <property type="evidence" value="ECO:0007669"/>
    <property type="project" value="TreeGrafter"/>
</dbReference>
<feature type="domain" description="AMP-binding enzyme C-terminal" evidence="4">
    <location>
        <begin position="473"/>
        <end position="548"/>
    </location>
</feature>
<accession>A0A133KKD0</accession>
<dbReference type="Gene3D" id="3.30.300.30">
    <property type="match status" value="1"/>
</dbReference>
<evidence type="ECO:0000313" key="5">
    <source>
        <dbReference type="EMBL" id="KWZ79917.1"/>
    </source>
</evidence>
<dbReference type="PANTHER" id="PTHR43201">
    <property type="entry name" value="ACYL-COA SYNTHETASE"/>
    <property type="match status" value="1"/>
</dbReference>
<dbReference type="SUPFAM" id="SSF56801">
    <property type="entry name" value="Acetyl-CoA synthetase-like"/>
    <property type="match status" value="1"/>
</dbReference>
<gene>
    <name evidence="5" type="ORF">HMPREF3213_02405</name>
</gene>
<evidence type="ECO:0000256" key="2">
    <source>
        <dbReference type="ARBA" id="ARBA00022598"/>
    </source>
</evidence>
<dbReference type="EMBL" id="LRPN01000106">
    <property type="protein sequence ID" value="KWZ79917.1"/>
    <property type="molecule type" value="Genomic_DNA"/>
</dbReference>
<dbReference type="PANTHER" id="PTHR43201:SF5">
    <property type="entry name" value="MEDIUM-CHAIN ACYL-COA LIGASE ACSF2, MITOCHONDRIAL"/>
    <property type="match status" value="1"/>
</dbReference>